<protein>
    <submittedName>
        <fullName evidence="2">Uncharacterized protein</fullName>
    </submittedName>
</protein>
<dbReference type="EMBL" id="JASJQH010001675">
    <property type="protein sequence ID" value="KAK9760956.1"/>
    <property type="molecule type" value="Genomic_DNA"/>
</dbReference>
<keyword evidence="1" id="KW-1133">Transmembrane helix</keyword>
<keyword evidence="3" id="KW-1185">Reference proteome</keyword>
<comment type="caution">
    <text evidence="2">The sequence shown here is derived from an EMBL/GenBank/DDBJ whole genome shotgun (WGS) entry which is preliminary data.</text>
</comment>
<feature type="transmembrane region" description="Helical" evidence="1">
    <location>
        <begin position="20"/>
        <end position="37"/>
    </location>
</feature>
<dbReference type="Proteomes" id="UP001479436">
    <property type="component" value="Unassembled WGS sequence"/>
</dbReference>
<keyword evidence="1" id="KW-0472">Membrane</keyword>
<reference evidence="2 3" key="1">
    <citation type="submission" date="2023-04" db="EMBL/GenBank/DDBJ databases">
        <title>Genome of Basidiobolus ranarum AG-B5.</title>
        <authorList>
            <person name="Stajich J.E."/>
            <person name="Carter-House D."/>
            <person name="Gryganskyi A."/>
        </authorList>
    </citation>
    <scope>NUCLEOTIDE SEQUENCE [LARGE SCALE GENOMIC DNA]</scope>
    <source>
        <strain evidence="2 3">AG-B5</strain>
    </source>
</reference>
<evidence type="ECO:0000256" key="1">
    <source>
        <dbReference type="SAM" id="Phobius"/>
    </source>
</evidence>
<accession>A0ABR2WHG6</accession>
<evidence type="ECO:0000313" key="2">
    <source>
        <dbReference type="EMBL" id="KAK9760956.1"/>
    </source>
</evidence>
<evidence type="ECO:0000313" key="3">
    <source>
        <dbReference type="Proteomes" id="UP001479436"/>
    </source>
</evidence>
<sequence length="59" mass="6408">MDNWGIAGEPQRTLTLYRGLGLVGLLLSVLVITRCVGPPEAVVKEELVIEEKSKNSSEV</sequence>
<keyword evidence="1" id="KW-0812">Transmembrane</keyword>
<name>A0ABR2WHG6_9FUNG</name>
<organism evidence="2 3">
    <name type="scientific">Basidiobolus ranarum</name>
    <dbReference type="NCBI Taxonomy" id="34480"/>
    <lineage>
        <taxon>Eukaryota</taxon>
        <taxon>Fungi</taxon>
        <taxon>Fungi incertae sedis</taxon>
        <taxon>Zoopagomycota</taxon>
        <taxon>Entomophthoromycotina</taxon>
        <taxon>Basidiobolomycetes</taxon>
        <taxon>Basidiobolales</taxon>
        <taxon>Basidiobolaceae</taxon>
        <taxon>Basidiobolus</taxon>
    </lineage>
</organism>
<proteinExistence type="predicted"/>
<gene>
    <name evidence="2" type="ORF">K7432_014520</name>
</gene>